<dbReference type="SUPFAM" id="SSF88723">
    <property type="entry name" value="PIN domain-like"/>
    <property type="match status" value="1"/>
</dbReference>
<reference evidence="3 4" key="1">
    <citation type="submission" date="2024-10" db="EMBL/GenBank/DDBJ databases">
        <title>The Natural Products Discovery Center: Release of the First 8490 Sequenced Strains for Exploring Actinobacteria Biosynthetic Diversity.</title>
        <authorList>
            <person name="Kalkreuter E."/>
            <person name="Kautsar S.A."/>
            <person name="Yang D."/>
            <person name="Bader C.D."/>
            <person name="Teijaro C.N."/>
            <person name="Fluegel L."/>
            <person name="Davis C.M."/>
            <person name="Simpson J.R."/>
            <person name="Lauterbach L."/>
            <person name="Steele A.D."/>
            <person name="Gui C."/>
            <person name="Meng S."/>
            <person name="Li G."/>
            <person name="Viehrig K."/>
            <person name="Ye F."/>
            <person name="Su P."/>
            <person name="Kiefer A.F."/>
            <person name="Nichols A."/>
            <person name="Cepeda A.J."/>
            <person name="Yan W."/>
            <person name="Fan B."/>
            <person name="Jiang Y."/>
            <person name="Adhikari A."/>
            <person name="Zheng C.-J."/>
            <person name="Schuster L."/>
            <person name="Cowan T.M."/>
            <person name="Smanski M.J."/>
            <person name="Chevrette M.G."/>
            <person name="De Carvalho L.P.S."/>
            <person name="Shen B."/>
        </authorList>
    </citation>
    <scope>NUCLEOTIDE SEQUENCE [LARGE SCALE GENOMIC DNA]</scope>
    <source>
        <strain evidence="3 4">NPDC002173</strain>
    </source>
</reference>
<dbReference type="Gene3D" id="3.40.50.1010">
    <property type="entry name" value="5'-nuclease"/>
    <property type="match status" value="1"/>
</dbReference>
<name>A0ABW6SLT1_9ACTN</name>
<accession>A0ABW6SLT1</accession>
<keyword evidence="4" id="KW-1185">Reference proteome</keyword>
<gene>
    <name evidence="3" type="ORF">ACFYXI_10090</name>
</gene>
<sequence length="221" mass="23372">MTDAPLLLVDGHNLVWRAAFGFPAPIYSRDKTRDLTGVFGFFALLRVAIRDEIPDPPEVIVVFDGEYGSAARKETDPSYKANRVADETMLKPIRGCTHIGDTRNFRTSSLAGLPPLSDNHVAKGRQEGSAALNACTGGSVITHCPPGRKHDLAGGATRGYVSRARSSSSRGRRPAAPHALAEGIAWLGGAVAPIRRAGCAGVHGRGTSHCGDGMWSVNFSA</sequence>
<feature type="domain" description="5'-3' exonuclease alpha-helical arch N-terminal" evidence="2">
    <location>
        <begin position="6"/>
        <end position="91"/>
    </location>
</feature>
<evidence type="ECO:0000313" key="3">
    <source>
        <dbReference type="EMBL" id="MFF3665932.1"/>
    </source>
</evidence>
<dbReference type="EMBL" id="JBIASD010000005">
    <property type="protein sequence ID" value="MFF3665932.1"/>
    <property type="molecule type" value="Genomic_DNA"/>
</dbReference>
<dbReference type="Proteomes" id="UP001602013">
    <property type="component" value="Unassembled WGS sequence"/>
</dbReference>
<proteinExistence type="predicted"/>
<comment type="caution">
    <text evidence="3">The sequence shown here is derived from an EMBL/GenBank/DDBJ whole genome shotgun (WGS) entry which is preliminary data.</text>
</comment>
<organism evidence="3 4">
    <name type="scientific">Microtetraspora malaysiensis</name>
    <dbReference type="NCBI Taxonomy" id="161358"/>
    <lineage>
        <taxon>Bacteria</taxon>
        <taxon>Bacillati</taxon>
        <taxon>Actinomycetota</taxon>
        <taxon>Actinomycetes</taxon>
        <taxon>Streptosporangiales</taxon>
        <taxon>Streptosporangiaceae</taxon>
        <taxon>Microtetraspora</taxon>
    </lineage>
</organism>
<evidence type="ECO:0000259" key="2">
    <source>
        <dbReference type="Pfam" id="PF02739"/>
    </source>
</evidence>
<dbReference type="InterPro" id="IPR020046">
    <property type="entry name" value="5-3_exonucl_a-hlix_arch_N"/>
</dbReference>
<protein>
    <recommendedName>
        <fullName evidence="2">5'-3' exonuclease alpha-helical arch N-terminal domain-containing protein</fullName>
    </recommendedName>
</protein>
<dbReference type="RefSeq" id="WP_387410180.1">
    <property type="nucleotide sequence ID" value="NZ_JBIASD010000005.1"/>
</dbReference>
<dbReference type="Pfam" id="PF02739">
    <property type="entry name" value="5_3_exonuc_N"/>
    <property type="match status" value="1"/>
</dbReference>
<dbReference type="InterPro" id="IPR029060">
    <property type="entry name" value="PIN-like_dom_sf"/>
</dbReference>
<feature type="region of interest" description="Disordered" evidence="1">
    <location>
        <begin position="153"/>
        <end position="176"/>
    </location>
</feature>
<evidence type="ECO:0000313" key="4">
    <source>
        <dbReference type="Proteomes" id="UP001602013"/>
    </source>
</evidence>
<evidence type="ECO:0000256" key="1">
    <source>
        <dbReference type="SAM" id="MobiDB-lite"/>
    </source>
</evidence>